<keyword evidence="3" id="KW-1185">Reference proteome</keyword>
<dbReference type="EMBL" id="JAKJXP020000006">
    <property type="protein sequence ID" value="KAK7756583.1"/>
    <property type="molecule type" value="Genomic_DNA"/>
</dbReference>
<accession>A0AAN9UYA3</accession>
<evidence type="ECO:0000313" key="2">
    <source>
        <dbReference type="EMBL" id="KAK7756583.1"/>
    </source>
</evidence>
<feature type="region of interest" description="Disordered" evidence="1">
    <location>
        <begin position="206"/>
        <end position="226"/>
    </location>
</feature>
<protein>
    <submittedName>
        <fullName evidence="2">Uncharacterized protein</fullName>
    </submittedName>
</protein>
<comment type="caution">
    <text evidence="2">The sequence shown here is derived from an EMBL/GenBank/DDBJ whole genome shotgun (WGS) entry which is preliminary data.</text>
</comment>
<feature type="region of interest" description="Disordered" evidence="1">
    <location>
        <begin position="307"/>
        <end position="356"/>
    </location>
</feature>
<name>A0AAN9UYA3_9PEZI</name>
<proteinExistence type="predicted"/>
<dbReference type="AlphaFoldDB" id="A0AAN9UYA3"/>
<gene>
    <name evidence="2" type="ORF">SLS62_001420</name>
</gene>
<dbReference type="Proteomes" id="UP001320420">
    <property type="component" value="Unassembled WGS sequence"/>
</dbReference>
<feature type="compositionally biased region" description="Acidic residues" evidence="1">
    <location>
        <begin position="309"/>
        <end position="331"/>
    </location>
</feature>
<evidence type="ECO:0000313" key="3">
    <source>
        <dbReference type="Proteomes" id="UP001320420"/>
    </source>
</evidence>
<evidence type="ECO:0000256" key="1">
    <source>
        <dbReference type="SAM" id="MobiDB-lite"/>
    </source>
</evidence>
<organism evidence="2 3">
    <name type="scientific">Diatrype stigma</name>
    <dbReference type="NCBI Taxonomy" id="117547"/>
    <lineage>
        <taxon>Eukaryota</taxon>
        <taxon>Fungi</taxon>
        <taxon>Dikarya</taxon>
        <taxon>Ascomycota</taxon>
        <taxon>Pezizomycotina</taxon>
        <taxon>Sordariomycetes</taxon>
        <taxon>Xylariomycetidae</taxon>
        <taxon>Xylariales</taxon>
        <taxon>Diatrypaceae</taxon>
        <taxon>Diatrype</taxon>
    </lineage>
</organism>
<reference evidence="2 3" key="1">
    <citation type="submission" date="2024-02" db="EMBL/GenBank/DDBJ databases">
        <title>De novo assembly and annotation of 12 fungi associated with fruit tree decline syndrome in Ontario, Canada.</title>
        <authorList>
            <person name="Sulman M."/>
            <person name="Ellouze W."/>
            <person name="Ilyukhin E."/>
        </authorList>
    </citation>
    <scope>NUCLEOTIDE SEQUENCE [LARGE SCALE GENOMIC DNA]</scope>
    <source>
        <strain evidence="2 3">M11/M66-122</strain>
    </source>
</reference>
<sequence length="435" mass="48919">MPKSICRDGFEFTRGRFVVERTDIEREDPDELRDLFLPRLTAAANRKLGNRHGYSRCQLKHYGIQYELSEYGDNGANLIKKMLRAGKMDKVPDHIETLRLQMSAEWHDQLTLEEMASSYPEHIFKKSFLDAEGRPDRTKTTKVLAVTIPGNSSFQKRKVLEAARKVRGLHYSEGFTTTGSSDTLYFGWTRLAVVDESNVHEQTMKRKNTQQADVRSQKRKSMHSDYLRGAQAKGNKACSPVGKYIVDCPEIENGFPENGDLTLDLCESGKPGIFEAHFYFGPIEGIMILSHEKSALDQHCLDLEKDSCYGDDDEGEDDGDGIENDSEEDEDHLAAGSKRKAARGGGGPPKKAKRSSALPLQFFMRMKGRETGEGQVMMGDAAEGIIKFDNSRYSKYARFTGVVDMEYVADNVTFIARRVCGTPHKNQGSWSSYSD</sequence>